<dbReference type="PROSITE" id="PS51257">
    <property type="entry name" value="PROKAR_LIPOPROTEIN"/>
    <property type="match status" value="1"/>
</dbReference>
<keyword evidence="4" id="KW-0926">Vacuole</keyword>
<dbReference type="Gene3D" id="3.30.70.1350">
    <property type="entry name" value="Cation efflux protein, cytoplasmic domain"/>
    <property type="match status" value="2"/>
</dbReference>
<evidence type="ECO:0000313" key="11">
    <source>
        <dbReference type="Proteomes" id="UP001293593"/>
    </source>
</evidence>
<evidence type="ECO:0000256" key="5">
    <source>
        <dbReference type="ARBA" id="ARBA00022692"/>
    </source>
</evidence>
<comment type="function">
    <text evidence="1">Involved in sequestration of excess metal in the cytoplasm into vacuoles to maintain metal homeostasis.</text>
</comment>
<dbReference type="PANTHER" id="PTHR43840:SF15">
    <property type="entry name" value="MITOCHONDRIAL METAL TRANSPORTER 1-RELATED"/>
    <property type="match status" value="1"/>
</dbReference>
<feature type="domain" description="Cation efflux protein transmembrane" evidence="8">
    <location>
        <begin position="84"/>
        <end position="302"/>
    </location>
</feature>
<dbReference type="PANTHER" id="PTHR43840">
    <property type="entry name" value="MITOCHONDRIAL METAL TRANSPORTER 1-RELATED"/>
    <property type="match status" value="1"/>
</dbReference>
<gene>
    <name evidence="10" type="ORF">QN277_021633</name>
</gene>
<keyword evidence="7" id="KW-0472">Membrane</keyword>
<evidence type="ECO:0000256" key="1">
    <source>
        <dbReference type="ARBA" id="ARBA00003168"/>
    </source>
</evidence>
<dbReference type="Proteomes" id="UP001293593">
    <property type="component" value="Unassembled WGS sequence"/>
</dbReference>
<sequence>MGFRFSNLNAIYKTSITTLLSCSCEKFLPHLLSSANTNRLESSLLFSNHPVFRITRRWHMGHSHGDHEHQHLLLQKEGENIFRLGLAADIGLATGKTLVGYLSGSTAIIADAAHSLSDVVLSGVSLWSFKVAKAPKDNEHPYGHGKFETLGALGISGMLLATGGGIAWHAIDILLGLYSSGPELVSQLLTHEHLHNQQHGGHHGIDMDHPVLALNMAIASICIKEGLYWATKRVGERQGSGLMKANAWHHRADAISSVVALIGVGGSILGVKFLDPFAGLLVSGMILKAGAETGYQSILELVDAAIPSQQLDPIKQTIQQVDGVRGCDRLRGRRAGSSLYLDVNIEVDPFSSVSAAHDIGENVRHHIHKSHPSVAEMFIHIDPADQQDTWSGDMDQNCIISTGHNNIDKIVSDIISSNFVEMSVERVTRHSFQGKIILQIEVSMPPDMQIRNAMEIAEEAEKKVLKAVSDVTHVSIQLRLGRSIPQLNHS</sequence>
<name>A0AAE1KGN6_9FABA</name>
<dbReference type="NCBIfam" id="TIGR01297">
    <property type="entry name" value="CDF"/>
    <property type="match status" value="1"/>
</dbReference>
<feature type="domain" description="Cation efflux protein cytoplasmic" evidence="9">
    <location>
        <begin position="307"/>
        <end position="383"/>
    </location>
</feature>
<evidence type="ECO:0000259" key="8">
    <source>
        <dbReference type="Pfam" id="PF01545"/>
    </source>
</evidence>
<dbReference type="GO" id="GO:0005774">
    <property type="term" value="C:vacuolar membrane"/>
    <property type="evidence" value="ECO:0007669"/>
    <property type="project" value="UniProtKB-SubCell"/>
</dbReference>
<dbReference type="InterPro" id="IPR027469">
    <property type="entry name" value="Cation_efflux_TMD_sf"/>
</dbReference>
<dbReference type="Gene3D" id="1.20.1510.10">
    <property type="entry name" value="Cation efflux protein transmembrane domain"/>
    <property type="match status" value="1"/>
</dbReference>
<dbReference type="FunFam" id="1.20.1510.10:FF:000023">
    <property type="entry name" value="Metal tolerance protein C1"/>
    <property type="match status" value="1"/>
</dbReference>
<dbReference type="Pfam" id="PF16916">
    <property type="entry name" value="ZT_dimer"/>
    <property type="match status" value="2"/>
</dbReference>
<dbReference type="SUPFAM" id="SSF160240">
    <property type="entry name" value="Cation efflux protein cytoplasmic domain-like"/>
    <property type="match status" value="2"/>
</dbReference>
<dbReference type="InterPro" id="IPR036837">
    <property type="entry name" value="Cation_efflux_CTD_sf"/>
</dbReference>
<dbReference type="FunFam" id="3.30.70.1350:FF:000008">
    <property type="entry name" value="Metal tolerance protein C1"/>
    <property type="match status" value="1"/>
</dbReference>
<keyword evidence="11" id="KW-1185">Reference proteome</keyword>
<dbReference type="InterPro" id="IPR002524">
    <property type="entry name" value="Cation_efflux"/>
</dbReference>
<evidence type="ECO:0000256" key="7">
    <source>
        <dbReference type="ARBA" id="ARBA00023136"/>
    </source>
</evidence>
<evidence type="ECO:0000256" key="4">
    <source>
        <dbReference type="ARBA" id="ARBA00022554"/>
    </source>
</evidence>
<reference evidence="10" key="1">
    <citation type="submission" date="2023-10" db="EMBL/GenBank/DDBJ databases">
        <title>Chromosome-level genome of the transformable northern wattle, Acacia crassicarpa.</title>
        <authorList>
            <person name="Massaro I."/>
            <person name="Sinha N.R."/>
            <person name="Poethig S."/>
            <person name="Leichty A.R."/>
        </authorList>
    </citation>
    <scope>NUCLEOTIDE SEQUENCE</scope>
    <source>
        <strain evidence="10">Acra3RX</strain>
        <tissue evidence="10">Leaf</tissue>
    </source>
</reference>
<organism evidence="10 11">
    <name type="scientific">Acacia crassicarpa</name>
    <name type="common">northern wattle</name>
    <dbReference type="NCBI Taxonomy" id="499986"/>
    <lineage>
        <taxon>Eukaryota</taxon>
        <taxon>Viridiplantae</taxon>
        <taxon>Streptophyta</taxon>
        <taxon>Embryophyta</taxon>
        <taxon>Tracheophyta</taxon>
        <taxon>Spermatophyta</taxon>
        <taxon>Magnoliopsida</taxon>
        <taxon>eudicotyledons</taxon>
        <taxon>Gunneridae</taxon>
        <taxon>Pentapetalae</taxon>
        <taxon>rosids</taxon>
        <taxon>fabids</taxon>
        <taxon>Fabales</taxon>
        <taxon>Fabaceae</taxon>
        <taxon>Caesalpinioideae</taxon>
        <taxon>mimosoid clade</taxon>
        <taxon>Acacieae</taxon>
        <taxon>Acacia</taxon>
    </lineage>
</organism>
<comment type="caution">
    <text evidence="10">The sequence shown here is derived from an EMBL/GenBank/DDBJ whole genome shotgun (WGS) entry which is preliminary data.</text>
</comment>
<dbReference type="InterPro" id="IPR050291">
    <property type="entry name" value="CDF_Transporter"/>
</dbReference>
<evidence type="ECO:0008006" key="12">
    <source>
        <dbReference type="Google" id="ProtNLM"/>
    </source>
</evidence>
<evidence type="ECO:0000259" key="9">
    <source>
        <dbReference type="Pfam" id="PF16916"/>
    </source>
</evidence>
<keyword evidence="3" id="KW-0813">Transport</keyword>
<dbReference type="AlphaFoldDB" id="A0AAE1KGN6"/>
<keyword evidence="6" id="KW-1133">Transmembrane helix</keyword>
<proteinExistence type="predicted"/>
<dbReference type="GO" id="GO:0008324">
    <property type="term" value="F:monoatomic cation transmembrane transporter activity"/>
    <property type="evidence" value="ECO:0007669"/>
    <property type="project" value="InterPro"/>
</dbReference>
<dbReference type="EMBL" id="JAWXYG010000005">
    <property type="protein sequence ID" value="KAK4273185.1"/>
    <property type="molecule type" value="Genomic_DNA"/>
</dbReference>
<evidence type="ECO:0000313" key="10">
    <source>
        <dbReference type="EMBL" id="KAK4273185.1"/>
    </source>
</evidence>
<feature type="domain" description="Cation efflux protein cytoplasmic" evidence="9">
    <location>
        <begin position="427"/>
        <end position="478"/>
    </location>
</feature>
<dbReference type="InterPro" id="IPR027470">
    <property type="entry name" value="Cation_efflux_CTD"/>
</dbReference>
<comment type="subcellular location">
    <subcellularLocation>
        <location evidence="2">Vacuole membrane</location>
        <topology evidence="2">Multi-pass membrane protein</topology>
    </subcellularLocation>
</comment>
<evidence type="ECO:0000256" key="2">
    <source>
        <dbReference type="ARBA" id="ARBA00004128"/>
    </source>
</evidence>
<accession>A0AAE1KGN6</accession>
<dbReference type="InterPro" id="IPR058533">
    <property type="entry name" value="Cation_efflux_TM"/>
</dbReference>
<dbReference type="SUPFAM" id="SSF161111">
    <property type="entry name" value="Cation efflux protein transmembrane domain-like"/>
    <property type="match status" value="1"/>
</dbReference>
<keyword evidence="5" id="KW-0812">Transmembrane</keyword>
<evidence type="ECO:0000256" key="6">
    <source>
        <dbReference type="ARBA" id="ARBA00022989"/>
    </source>
</evidence>
<protein>
    <recommendedName>
        <fullName evidence="12">Cation efflux protein cytoplasmic domain-containing protein</fullName>
    </recommendedName>
</protein>
<evidence type="ECO:0000256" key="3">
    <source>
        <dbReference type="ARBA" id="ARBA00022448"/>
    </source>
</evidence>
<dbReference type="Pfam" id="PF01545">
    <property type="entry name" value="Cation_efflux"/>
    <property type="match status" value="1"/>
</dbReference>